<proteinExistence type="predicted"/>
<accession>A0A433QFH3</accession>
<protein>
    <submittedName>
        <fullName evidence="1">Uncharacterized protein</fullName>
    </submittedName>
</protein>
<feature type="non-terminal residue" evidence="1">
    <location>
        <position position="90"/>
    </location>
</feature>
<organism evidence="1 2">
    <name type="scientific">Jimgerdemannia flammicorona</name>
    <dbReference type="NCBI Taxonomy" id="994334"/>
    <lineage>
        <taxon>Eukaryota</taxon>
        <taxon>Fungi</taxon>
        <taxon>Fungi incertae sedis</taxon>
        <taxon>Mucoromycota</taxon>
        <taxon>Mucoromycotina</taxon>
        <taxon>Endogonomycetes</taxon>
        <taxon>Endogonales</taxon>
        <taxon>Endogonaceae</taxon>
        <taxon>Jimgerdemannia</taxon>
    </lineage>
</organism>
<gene>
    <name evidence="1" type="ORF">BC938DRAFT_481798</name>
</gene>
<dbReference type="Proteomes" id="UP000274822">
    <property type="component" value="Unassembled WGS sequence"/>
</dbReference>
<keyword evidence="2" id="KW-1185">Reference proteome</keyword>
<dbReference type="EMBL" id="RBNJ01006534">
    <property type="protein sequence ID" value="RUS28509.1"/>
    <property type="molecule type" value="Genomic_DNA"/>
</dbReference>
<sequence>MPPNLPLPTDVSIHFFLFVNPKSGDHQGDQILQLGLDTIQFKALRNVQVHVHNLLDEADREEGYENVRSVLESKEQFQITDQKAYICVAG</sequence>
<reference evidence="1 2" key="1">
    <citation type="journal article" date="2018" name="New Phytol.">
        <title>Phylogenomics of Endogonaceae and evolution of mycorrhizas within Mucoromycota.</title>
        <authorList>
            <person name="Chang Y."/>
            <person name="Desiro A."/>
            <person name="Na H."/>
            <person name="Sandor L."/>
            <person name="Lipzen A."/>
            <person name="Clum A."/>
            <person name="Barry K."/>
            <person name="Grigoriev I.V."/>
            <person name="Martin F.M."/>
            <person name="Stajich J.E."/>
            <person name="Smith M.E."/>
            <person name="Bonito G."/>
            <person name="Spatafora J.W."/>
        </authorList>
    </citation>
    <scope>NUCLEOTIDE SEQUENCE [LARGE SCALE GENOMIC DNA]</scope>
    <source>
        <strain evidence="1 2">AD002</strain>
    </source>
</reference>
<name>A0A433QFH3_9FUNG</name>
<comment type="caution">
    <text evidence="1">The sequence shown here is derived from an EMBL/GenBank/DDBJ whole genome shotgun (WGS) entry which is preliminary data.</text>
</comment>
<evidence type="ECO:0000313" key="1">
    <source>
        <dbReference type="EMBL" id="RUS28509.1"/>
    </source>
</evidence>
<evidence type="ECO:0000313" key="2">
    <source>
        <dbReference type="Proteomes" id="UP000274822"/>
    </source>
</evidence>
<dbReference type="AlphaFoldDB" id="A0A433QFH3"/>